<protein>
    <recommendedName>
        <fullName evidence="7">DNA polymerase alpha/delta/epsilon subunit B domain-containing protein</fullName>
    </recommendedName>
</protein>
<dbReference type="GO" id="GO:0003677">
    <property type="term" value="F:DNA binding"/>
    <property type="evidence" value="ECO:0007669"/>
    <property type="project" value="InterPro"/>
</dbReference>
<proteinExistence type="inferred from homology"/>
<dbReference type="GO" id="GO:0003887">
    <property type="term" value="F:DNA-directed DNA polymerase activity"/>
    <property type="evidence" value="ECO:0007669"/>
    <property type="project" value="EnsemblFungi"/>
</dbReference>
<dbReference type="InterPro" id="IPR040663">
    <property type="entry name" value="DNA_pol_D_N"/>
</dbReference>
<evidence type="ECO:0000313" key="6">
    <source>
        <dbReference type="Proteomes" id="UP000005666"/>
    </source>
</evidence>
<evidence type="ECO:0000259" key="3">
    <source>
        <dbReference type="Pfam" id="PF04042"/>
    </source>
</evidence>
<dbReference type="Gene3D" id="3.60.21.50">
    <property type="match status" value="1"/>
</dbReference>
<evidence type="ECO:0000256" key="1">
    <source>
        <dbReference type="ARBA" id="ARBA00006035"/>
    </source>
</evidence>
<dbReference type="GO" id="GO:0006271">
    <property type="term" value="P:DNA strand elongation involved in DNA replication"/>
    <property type="evidence" value="ECO:0007669"/>
    <property type="project" value="TreeGrafter"/>
</dbReference>
<dbReference type="STRING" id="1071381.G8BY79"/>
<evidence type="ECO:0000259" key="4">
    <source>
        <dbReference type="Pfam" id="PF18018"/>
    </source>
</evidence>
<dbReference type="OrthoDB" id="3763at2759"/>
<evidence type="ECO:0000313" key="5">
    <source>
        <dbReference type="EMBL" id="CCE65130.1"/>
    </source>
</evidence>
<dbReference type="Proteomes" id="UP000005666">
    <property type="component" value="Chromosome 10"/>
</dbReference>
<dbReference type="GO" id="GO:0006278">
    <property type="term" value="P:RNA-templated DNA biosynthetic process"/>
    <property type="evidence" value="ECO:0007669"/>
    <property type="project" value="EnsemblFungi"/>
</dbReference>
<dbReference type="PANTHER" id="PTHR10416">
    <property type="entry name" value="DNA POLYMERASE DELTA SUBUNIT 2"/>
    <property type="match status" value="1"/>
</dbReference>
<keyword evidence="2" id="KW-0235">DNA replication</keyword>
<organism evidence="5 6">
    <name type="scientific">Tetrapisispora phaffii (strain ATCC 24235 / CBS 4417 / NBRC 1672 / NRRL Y-8282 / UCD 70-5)</name>
    <name type="common">Yeast</name>
    <name type="synonym">Fabospora phaffii</name>
    <dbReference type="NCBI Taxonomy" id="1071381"/>
    <lineage>
        <taxon>Eukaryota</taxon>
        <taxon>Fungi</taxon>
        <taxon>Dikarya</taxon>
        <taxon>Ascomycota</taxon>
        <taxon>Saccharomycotina</taxon>
        <taxon>Saccharomycetes</taxon>
        <taxon>Saccharomycetales</taxon>
        <taxon>Saccharomycetaceae</taxon>
        <taxon>Tetrapisispora</taxon>
    </lineage>
</organism>
<reference evidence="5 6" key="1">
    <citation type="journal article" date="2011" name="Proc. Natl. Acad. Sci. U.S.A.">
        <title>Evolutionary erosion of yeast sex chromosomes by mating-type switching accidents.</title>
        <authorList>
            <person name="Gordon J.L."/>
            <person name="Armisen D."/>
            <person name="Proux-Wera E."/>
            <person name="Oheigeartaigh S.S."/>
            <person name="Byrne K.P."/>
            <person name="Wolfe K.H."/>
        </authorList>
    </citation>
    <scope>NUCLEOTIDE SEQUENCE [LARGE SCALE GENOMIC DNA]</scope>
    <source>
        <strain evidence="6">ATCC 24235 / CBS 4417 / NBRC 1672 / NRRL Y-8282 / UCD 70-5</strain>
    </source>
</reference>
<dbReference type="HOGENOM" id="CLU_021763_1_0_1"/>
<dbReference type="EMBL" id="HE612865">
    <property type="protein sequence ID" value="CCE65130.1"/>
    <property type="molecule type" value="Genomic_DNA"/>
</dbReference>
<comment type="similarity">
    <text evidence="1">Belongs to the DNA polymerase delta/II small subunit family.</text>
</comment>
<feature type="domain" description="DNA polymerase alpha/delta/epsilon subunit B" evidence="3">
    <location>
        <begin position="206"/>
        <end position="426"/>
    </location>
</feature>
<dbReference type="GO" id="GO:0016035">
    <property type="term" value="C:zeta DNA polymerase complex"/>
    <property type="evidence" value="ECO:0007669"/>
    <property type="project" value="EnsemblFungi"/>
</dbReference>
<dbReference type="Pfam" id="PF18018">
    <property type="entry name" value="DNA_pol_D_N"/>
    <property type="match status" value="1"/>
</dbReference>
<dbReference type="eggNOG" id="KOG2732">
    <property type="taxonomic scope" value="Eukaryota"/>
</dbReference>
<sequence>MDALLKKFNENRIDTKFNILQRASIEQDYKFDEHFSVDLKDYDSCGQYYKFYQTRLRVLKERTRNQCLKKWDAGFKLNGKTVVEKKKVLDIQANQPCWCIGTIYCEMKYKPNVLEEVVNDTYGAPDLLKSYTDPDGTDEIMLEDESGRVLLVGDFLQSTPFVTGTVVGLLGMEAEAGTFQILDICYPSEVPQKEYQVPTSDEEKYIALVSGLNVSTNNPENLIKLQLLQELLMGRLQNEKSISNIGKLLICGGSIDPSKNNSNSQKTMESLITFGNFLGNTLQSLPISIMPSTSDPSDKALPQRPFNKILFSELLKPYFADISRDLLHLATNPSIYEFNGIRILATSGENISDICRYVIPGNSSENESKLNSVEHRLDLMECTLKWQNVAPTIPDTLWAYPFIDKDPFILNEMPHVYIAGNQPRFGTRDIELYNKKVKLICLPEFNKSSSLVTLNLKTLMVEKMDIKI</sequence>
<gene>
    <name evidence="5" type="primary">TPHA0J03100</name>
    <name evidence="5" type="ordered locus">TPHA_0J03100</name>
</gene>
<dbReference type="KEGG" id="tpf:TPHA_0J03100"/>
<dbReference type="Pfam" id="PF04042">
    <property type="entry name" value="DNA_pol_E_B"/>
    <property type="match status" value="1"/>
</dbReference>
<evidence type="ECO:0008006" key="7">
    <source>
        <dbReference type="Google" id="ProtNLM"/>
    </source>
</evidence>
<dbReference type="GO" id="GO:0043625">
    <property type="term" value="C:delta DNA polymerase complex"/>
    <property type="evidence" value="ECO:0007669"/>
    <property type="project" value="EnsemblFungi"/>
</dbReference>
<dbReference type="GO" id="GO:0043137">
    <property type="term" value="P:DNA replication, removal of RNA primer"/>
    <property type="evidence" value="ECO:0007669"/>
    <property type="project" value="EnsemblFungi"/>
</dbReference>
<dbReference type="InterPro" id="IPR007185">
    <property type="entry name" value="DNA_pol_a/d/e_bsu"/>
</dbReference>
<name>G8BY79_TETPH</name>
<dbReference type="RefSeq" id="XP_003687564.1">
    <property type="nucleotide sequence ID" value="XM_003687516.1"/>
</dbReference>
<evidence type="ECO:0000256" key="2">
    <source>
        <dbReference type="ARBA" id="ARBA00022705"/>
    </source>
</evidence>
<dbReference type="PANTHER" id="PTHR10416:SF0">
    <property type="entry name" value="DNA POLYMERASE DELTA SUBUNIT 2"/>
    <property type="match status" value="1"/>
</dbReference>
<feature type="domain" description="DNA polymerase delta subunit OB-fold" evidence="4">
    <location>
        <begin position="47"/>
        <end position="184"/>
    </location>
</feature>
<dbReference type="InterPro" id="IPR024826">
    <property type="entry name" value="DNA_pol_delta/II_ssu"/>
</dbReference>
<dbReference type="GeneID" id="11532981"/>
<keyword evidence="6" id="KW-1185">Reference proteome</keyword>
<accession>G8BY79</accession>
<dbReference type="GO" id="GO:0005829">
    <property type="term" value="C:cytosol"/>
    <property type="evidence" value="ECO:0007669"/>
    <property type="project" value="EnsemblFungi"/>
</dbReference>
<dbReference type="AlphaFoldDB" id="G8BY79"/>
<dbReference type="OMA" id="HCILIGT"/>